<dbReference type="GO" id="GO:0003677">
    <property type="term" value="F:DNA binding"/>
    <property type="evidence" value="ECO:0007669"/>
    <property type="project" value="UniProtKB-UniRule"/>
</dbReference>
<name>A0A4R8GIB8_9FIRM</name>
<dbReference type="InterPro" id="IPR023772">
    <property type="entry name" value="DNA-bd_HTH_TetR-type_CS"/>
</dbReference>
<dbReference type="STRING" id="926561.GCA_000379025_02803"/>
<keyword evidence="1" id="KW-0805">Transcription regulation</keyword>
<gene>
    <name evidence="6" type="ORF">C7959_14519</name>
</gene>
<dbReference type="SUPFAM" id="SSF46689">
    <property type="entry name" value="Homeodomain-like"/>
    <property type="match status" value="1"/>
</dbReference>
<evidence type="ECO:0000313" key="7">
    <source>
        <dbReference type="Proteomes" id="UP000295832"/>
    </source>
</evidence>
<dbReference type="PANTHER" id="PTHR47506">
    <property type="entry name" value="TRANSCRIPTIONAL REGULATORY PROTEIN"/>
    <property type="match status" value="1"/>
</dbReference>
<proteinExistence type="predicted"/>
<keyword evidence="7" id="KW-1185">Reference proteome</keyword>
<evidence type="ECO:0000256" key="3">
    <source>
        <dbReference type="ARBA" id="ARBA00023163"/>
    </source>
</evidence>
<dbReference type="InterPro" id="IPR009057">
    <property type="entry name" value="Homeodomain-like_sf"/>
</dbReference>
<dbReference type="Gene3D" id="1.10.357.10">
    <property type="entry name" value="Tetracycline Repressor, domain 2"/>
    <property type="match status" value="1"/>
</dbReference>
<evidence type="ECO:0000259" key="5">
    <source>
        <dbReference type="PROSITE" id="PS50977"/>
    </source>
</evidence>
<dbReference type="PROSITE" id="PS01081">
    <property type="entry name" value="HTH_TETR_1"/>
    <property type="match status" value="1"/>
</dbReference>
<keyword evidence="3" id="KW-0804">Transcription</keyword>
<dbReference type="AlphaFoldDB" id="A0A4R8GIB8"/>
<dbReference type="SUPFAM" id="SSF48498">
    <property type="entry name" value="Tetracyclin repressor-like, C-terminal domain"/>
    <property type="match status" value="1"/>
</dbReference>
<dbReference type="EMBL" id="SOEG01000045">
    <property type="protein sequence ID" value="TDX45416.1"/>
    <property type="molecule type" value="Genomic_DNA"/>
</dbReference>
<protein>
    <submittedName>
        <fullName evidence="6">TetR family transcriptional regulator</fullName>
    </submittedName>
</protein>
<evidence type="ECO:0000256" key="4">
    <source>
        <dbReference type="PROSITE-ProRule" id="PRU00335"/>
    </source>
</evidence>
<dbReference type="PROSITE" id="PS50977">
    <property type="entry name" value="HTH_TETR_2"/>
    <property type="match status" value="1"/>
</dbReference>
<sequence length="202" mass="23863">MKKIDSKEKILQTASRLFIKKGYKGTSLNTIAKESGLTKGGIYHYFDSKEDLYYQVLKDFFAFNGIPKWLKNIDLDIKSLIWKGFKSIKDKKKYIQELVDSNNDDAILHYYNFLYEATRKYPEFQKRIDEQDRKKIGVLTEAFKKAQNRGELRHDLDPEVLAFELDALLQQLQYLSFVNPSIKKDGSMFKRLFDNYCLRLEV</sequence>
<organism evidence="6 7">
    <name type="scientific">Orenia marismortui</name>
    <dbReference type="NCBI Taxonomy" id="46469"/>
    <lineage>
        <taxon>Bacteria</taxon>
        <taxon>Bacillati</taxon>
        <taxon>Bacillota</taxon>
        <taxon>Clostridia</taxon>
        <taxon>Halanaerobiales</taxon>
        <taxon>Halobacteroidaceae</taxon>
        <taxon>Orenia</taxon>
    </lineage>
</organism>
<feature type="domain" description="HTH tetR-type" evidence="5">
    <location>
        <begin position="4"/>
        <end position="64"/>
    </location>
</feature>
<dbReference type="Pfam" id="PF00440">
    <property type="entry name" value="TetR_N"/>
    <property type="match status" value="1"/>
</dbReference>
<accession>A0A4R8GIB8</accession>
<evidence type="ECO:0000256" key="1">
    <source>
        <dbReference type="ARBA" id="ARBA00023015"/>
    </source>
</evidence>
<keyword evidence="2 4" id="KW-0238">DNA-binding</keyword>
<dbReference type="InterPro" id="IPR011075">
    <property type="entry name" value="TetR_C"/>
</dbReference>
<dbReference type="InterPro" id="IPR001647">
    <property type="entry name" value="HTH_TetR"/>
</dbReference>
<evidence type="ECO:0000256" key="2">
    <source>
        <dbReference type="ARBA" id="ARBA00023125"/>
    </source>
</evidence>
<dbReference type="InterPro" id="IPR036271">
    <property type="entry name" value="Tet_transcr_reg_TetR-rel_C_sf"/>
</dbReference>
<feature type="DNA-binding region" description="H-T-H motif" evidence="4">
    <location>
        <begin position="27"/>
        <end position="46"/>
    </location>
</feature>
<dbReference type="PRINTS" id="PR00455">
    <property type="entry name" value="HTHTETR"/>
</dbReference>
<dbReference type="RefSeq" id="WP_134118912.1">
    <property type="nucleotide sequence ID" value="NZ_SOEG01000045.1"/>
</dbReference>
<dbReference type="PANTHER" id="PTHR47506:SF3">
    <property type="entry name" value="HTH-TYPE TRANSCRIPTIONAL REGULATOR LMRA"/>
    <property type="match status" value="1"/>
</dbReference>
<evidence type="ECO:0000313" key="6">
    <source>
        <dbReference type="EMBL" id="TDX45416.1"/>
    </source>
</evidence>
<comment type="caution">
    <text evidence="6">The sequence shown here is derived from an EMBL/GenBank/DDBJ whole genome shotgun (WGS) entry which is preliminary data.</text>
</comment>
<dbReference type="Proteomes" id="UP000295832">
    <property type="component" value="Unassembled WGS sequence"/>
</dbReference>
<reference evidence="6 7" key="1">
    <citation type="submission" date="2019-03" db="EMBL/GenBank/DDBJ databases">
        <title>Subsurface microbial communities from deep shales in Ohio and West Virginia, USA.</title>
        <authorList>
            <person name="Wrighton K."/>
        </authorList>
    </citation>
    <scope>NUCLEOTIDE SEQUENCE [LARGE SCALE GENOMIC DNA]</scope>
    <source>
        <strain evidence="6 7">MSL 6dP</strain>
    </source>
</reference>
<dbReference type="Pfam" id="PF16925">
    <property type="entry name" value="TetR_C_13"/>
    <property type="match status" value="1"/>
</dbReference>